<organism evidence="3">
    <name type="scientific">Ditylum brightwellii</name>
    <dbReference type="NCBI Taxonomy" id="49249"/>
    <lineage>
        <taxon>Eukaryota</taxon>
        <taxon>Sar</taxon>
        <taxon>Stramenopiles</taxon>
        <taxon>Ochrophyta</taxon>
        <taxon>Bacillariophyta</taxon>
        <taxon>Mediophyceae</taxon>
        <taxon>Lithodesmiophycidae</taxon>
        <taxon>Lithodesmiales</taxon>
        <taxon>Lithodesmiaceae</taxon>
        <taxon>Ditylum</taxon>
    </lineage>
</organism>
<dbReference type="AlphaFoldDB" id="A0A6V2KN41"/>
<feature type="chain" id="PRO_5036394147" evidence="2">
    <location>
        <begin position="21"/>
        <end position="265"/>
    </location>
</feature>
<sequence>MIALKPFLLLSLIFITSSDGSNHSNLRSGKGESGSNDEDQELSPLVKFTKQLAQAKGKELSTAADWPWGKKHGVDVSYTVTNIPKGASASFHVANSQKYCKQHSTYGDNDCLFPWDDTSDVTIKTALGFDMDDTYKIQGKVKVRFFQTFFISKGFSVSPSSINSKSNLFNILLIFVAQVDYLLHLNFECPVCGENCTVTVPKIDYDVILTLPPCPIDGDDFTYTLENYLPDPAFVPPVVTSGEFSILDPNDKEIASAEIKINVAH</sequence>
<evidence type="ECO:0000256" key="2">
    <source>
        <dbReference type="SAM" id="SignalP"/>
    </source>
</evidence>
<feature type="signal peptide" evidence="2">
    <location>
        <begin position="1"/>
        <end position="20"/>
    </location>
</feature>
<evidence type="ECO:0000313" key="3">
    <source>
        <dbReference type="EMBL" id="CAE4637253.1"/>
    </source>
</evidence>
<protein>
    <submittedName>
        <fullName evidence="3">Uncharacterized protein</fullName>
    </submittedName>
</protein>
<accession>A0A6V2KN41</accession>
<evidence type="ECO:0000313" key="4">
    <source>
        <dbReference type="EMBL" id="CAE4637255.1"/>
    </source>
</evidence>
<feature type="region of interest" description="Disordered" evidence="1">
    <location>
        <begin position="20"/>
        <end position="40"/>
    </location>
</feature>
<keyword evidence="2" id="KW-0732">Signal</keyword>
<name>A0A6V2KN41_9STRA</name>
<proteinExistence type="predicted"/>
<dbReference type="EMBL" id="HBNS01039426">
    <property type="protein sequence ID" value="CAE4637255.1"/>
    <property type="molecule type" value="Transcribed_RNA"/>
</dbReference>
<evidence type="ECO:0000256" key="1">
    <source>
        <dbReference type="SAM" id="MobiDB-lite"/>
    </source>
</evidence>
<reference evidence="3" key="1">
    <citation type="submission" date="2021-01" db="EMBL/GenBank/DDBJ databases">
        <authorList>
            <person name="Corre E."/>
            <person name="Pelletier E."/>
            <person name="Niang G."/>
            <person name="Scheremetjew M."/>
            <person name="Finn R."/>
            <person name="Kale V."/>
            <person name="Holt S."/>
            <person name="Cochrane G."/>
            <person name="Meng A."/>
            <person name="Brown T."/>
            <person name="Cohen L."/>
        </authorList>
    </citation>
    <scope>NUCLEOTIDE SEQUENCE</scope>
    <source>
        <strain evidence="3">GSO104</strain>
    </source>
</reference>
<dbReference type="EMBL" id="HBNS01039425">
    <property type="protein sequence ID" value="CAE4637253.1"/>
    <property type="molecule type" value="Transcribed_RNA"/>
</dbReference>
<gene>
    <name evidence="3" type="ORF">DBRI00130_LOCUS30722</name>
    <name evidence="4" type="ORF">DBRI00130_LOCUS30723</name>
</gene>